<dbReference type="KEGG" id="cchl:FPL14_23045"/>
<proteinExistence type="predicted"/>
<evidence type="ECO:0000313" key="1">
    <source>
        <dbReference type="EMBL" id="QMV43726.1"/>
    </source>
</evidence>
<protein>
    <recommendedName>
        <fullName evidence="3">DUF2508 family protein</fullName>
    </recommendedName>
</protein>
<dbReference type="AlphaFoldDB" id="A0A7G5C3E2"/>
<organism evidence="1 2">
    <name type="scientific">Cohnella cholangitidis</name>
    <dbReference type="NCBI Taxonomy" id="2598458"/>
    <lineage>
        <taxon>Bacteria</taxon>
        <taxon>Bacillati</taxon>
        <taxon>Bacillota</taxon>
        <taxon>Bacilli</taxon>
        <taxon>Bacillales</taxon>
        <taxon>Paenibacillaceae</taxon>
        <taxon>Cohnella</taxon>
    </lineage>
</organism>
<evidence type="ECO:0000313" key="2">
    <source>
        <dbReference type="Proteomes" id="UP000515679"/>
    </source>
</evidence>
<dbReference type="EMBL" id="CP041969">
    <property type="protein sequence ID" value="QMV43726.1"/>
    <property type="molecule type" value="Genomic_DNA"/>
</dbReference>
<sequence length="106" mass="12555">MNIKEKMELKWEEMTAVKNERESLFDNFEANKERIAELHFEVEIKQLEYMFLKREQLAELKKTEKVAIVAESVASVESINDTCIGLVQKRLIEYGYEERLKQEGLL</sequence>
<evidence type="ECO:0008006" key="3">
    <source>
        <dbReference type="Google" id="ProtNLM"/>
    </source>
</evidence>
<keyword evidence="2" id="KW-1185">Reference proteome</keyword>
<dbReference type="RefSeq" id="WP_182299965.1">
    <property type="nucleotide sequence ID" value="NZ_CP041969.1"/>
</dbReference>
<accession>A0A7G5C3E2</accession>
<name>A0A7G5C3E2_9BACL</name>
<dbReference type="Proteomes" id="UP000515679">
    <property type="component" value="Chromosome"/>
</dbReference>
<gene>
    <name evidence="1" type="ORF">FPL14_23045</name>
</gene>
<reference evidence="1 2" key="1">
    <citation type="submission" date="2019-07" db="EMBL/GenBank/DDBJ databases">
        <authorList>
            <person name="Kim J.K."/>
            <person name="Cheong H.-M."/>
            <person name="Choi Y."/>
            <person name="Hwang K.J."/>
            <person name="Lee S."/>
            <person name="Choi C."/>
        </authorList>
    </citation>
    <scope>NUCLEOTIDE SEQUENCE [LARGE SCALE GENOMIC DNA]</scope>
    <source>
        <strain evidence="1 2">KS 22</strain>
    </source>
</reference>